<dbReference type="Gene3D" id="2.60.120.260">
    <property type="entry name" value="Galactose-binding domain-like"/>
    <property type="match status" value="1"/>
</dbReference>
<dbReference type="InterPro" id="IPR013736">
    <property type="entry name" value="Xaa-Pro_dipept_C"/>
</dbReference>
<feature type="compositionally biased region" description="Low complexity" evidence="2">
    <location>
        <begin position="395"/>
        <end position="407"/>
    </location>
</feature>
<gene>
    <name evidence="5" type="ORF">BJP25_27915</name>
</gene>
<evidence type="ECO:0000256" key="3">
    <source>
        <dbReference type="SAM" id="SignalP"/>
    </source>
</evidence>
<dbReference type="SUPFAM" id="SSF53474">
    <property type="entry name" value="alpha/beta-Hydrolases"/>
    <property type="match status" value="1"/>
</dbReference>
<accession>A0A1Q9LGI2</accession>
<comment type="caution">
    <text evidence="5">The sequence shown here is derived from an EMBL/GenBank/DDBJ whole genome shotgun (WGS) entry which is preliminary data.</text>
</comment>
<dbReference type="GO" id="GO:0008239">
    <property type="term" value="F:dipeptidyl-peptidase activity"/>
    <property type="evidence" value="ECO:0007669"/>
    <property type="project" value="InterPro"/>
</dbReference>
<feature type="region of interest" description="Disordered" evidence="2">
    <location>
        <begin position="357"/>
        <end position="431"/>
    </location>
</feature>
<dbReference type="InterPro" id="IPR000383">
    <property type="entry name" value="Xaa-Pro-like_dom"/>
</dbReference>
<proteinExistence type="predicted"/>
<keyword evidence="3" id="KW-0732">Signal</keyword>
<dbReference type="STRING" id="1193682.BJP25_27915"/>
<feature type="signal peptide" evidence="3">
    <location>
        <begin position="1"/>
        <end position="17"/>
    </location>
</feature>
<feature type="chain" id="PRO_5013136298" evidence="3">
    <location>
        <begin position="18"/>
        <end position="598"/>
    </location>
</feature>
<dbReference type="SMART" id="SM00939">
    <property type="entry name" value="PepX_C"/>
    <property type="match status" value="1"/>
</dbReference>
<dbReference type="Pfam" id="PF02129">
    <property type="entry name" value="Peptidase_S15"/>
    <property type="match status" value="1"/>
</dbReference>
<dbReference type="Proteomes" id="UP000186040">
    <property type="component" value="Unassembled WGS sequence"/>
</dbReference>
<evidence type="ECO:0000256" key="1">
    <source>
        <dbReference type="ARBA" id="ARBA00022801"/>
    </source>
</evidence>
<name>A0A1Q9LGI2_9PSEU</name>
<dbReference type="Gene3D" id="3.40.50.1820">
    <property type="entry name" value="alpha/beta hydrolase"/>
    <property type="match status" value="2"/>
</dbReference>
<dbReference type="AlphaFoldDB" id="A0A1Q9LGI2"/>
<evidence type="ECO:0000313" key="6">
    <source>
        <dbReference type="Proteomes" id="UP000186040"/>
    </source>
</evidence>
<reference evidence="5 6" key="1">
    <citation type="submission" date="2016-10" db="EMBL/GenBank/DDBJ databases">
        <title>The Draft Genome Sequence of Actinokineospora bangkokensis 44EHWT reveals the biosynthetic pathway of antifungal compounds Thailandins with unusual extender unit butylmalonyl-CoA.</title>
        <authorList>
            <person name="Greule A."/>
            <person name="Intra B."/>
            <person name="Flemming S."/>
            <person name="Rommel M.G."/>
            <person name="Panbangred W."/>
            <person name="Bechthold A."/>
        </authorList>
    </citation>
    <scope>NUCLEOTIDE SEQUENCE [LARGE SCALE GENOMIC DNA]</scope>
    <source>
        <strain evidence="5 6">44EHW</strain>
    </source>
</reference>
<evidence type="ECO:0000256" key="2">
    <source>
        <dbReference type="SAM" id="MobiDB-lite"/>
    </source>
</evidence>
<organism evidence="5 6">
    <name type="scientific">Actinokineospora bangkokensis</name>
    <dbReference type="NCBI Taxonomy" id="1193682"/>
    <lineage>
        <taxon>Bacteria</taxon>
        <taxon>Bacillati</taxon>
        <taxon>Actinomycetota</taxon>
        <taxon>Actinomycetes</taxon>
        <taxon>Pseudonocardiales</taxon>
        <taxon>Pseudonocardiaceae</taxon>
        <taxon>Actinokineospora</taxon>
    </lineage>
</organism>
<sequence length="598" mass="61625">MLAIAAVAATGLGAVGAAVPRVAGTAAAVPRSEPAYDYAAATRETVWVPTGQTAPDGTPVRVAADVIRPSGTPGPVPVIMDASPYYLSLGRGNESQRKAFDAAGRPTSFPLFLDNYFVPRGYAVVQVDLAGTGRSTGCTDVGGPSDVSSATSVVDWLNGRAPAFTAPAAGTRVAATWASGAVGMIGKSWDGTIANAAAATGVEGLDTIVPISAISSWYDYYRSAGAAFPTGTLSGLAALVENPQAARLCGGVKAALDAGTPPTGDLTPTWRARDYAASAGKVRASVLAVHGLNDLNVKTLNFGRWWAALPPGVEKKVWLSQTGHVDPFDFRRPEWVEALHRWFDHYLLGMDNGITSDPQGTVETAPDVWRNDPVWPPPTSTASLSPAPGPDDGVGSLTTAASSGTAGFTDDRGTEDTWVPEGSNPGRLLYRTDPLPRDVRVVGTPSITVTASSSTGAARLSALLVDYGPTTSRAQGEGEGIENLATRSCWGPSTTPDSACYLDTRTALVESDRTVLARGWADLGHHAGLAQGAPLTPGTPYAMTFPLATTDRVVAAGHRLGLVVAGTDAAHLTPPDGVARITVDLGATRLDLPVVGGL</sequence>
<dbReference type="EMBL" id="MKQR01000026">
    <property type="protein sequence ID" value="OLR91115.1"/>
    <property type="molecule type" value="Genomic_DNA"/>
</dbReference>
<evidence type="ECO:0000313" key="5">
    <source>
        <dbReference type="EMBL" id="OLR91115.1"/>
    </source>
</evidence>
<dbReference type="InterPro" id="IPR029058">
    <property type="entry name" value="AB_hydrolase_fold"/>
</dbReference>
<dbReference type="InterPro" id="IPR005674">
    <property type="entry name" value="CocE/Ser_esterase"/>
</dbReference>
<dbReference type="SUPFAM" id="SSF49785">
    <property type="entry name" value="Galactose-binding domain-like"/>
    <property type="match status" value="1"/>
</dbReference>
<dbReference type="NCBIfam" id="TIGR00976">
    <property type="entry name" value="CocE_NonD"/>
    <property type="match status" value="1"/>
</dbReference>
<dbReference type="InterPro" id="IPR008979">
    <property type="entry name" value="Galactose-bd-like_sf"/>
</dbReference>
<evidence type="ECO:0000259" key="4">
    <source>
        <dbReference type="SMART" id="SM00939"/>
    </source>
</evidence>
<dbReference type="Pfam" id="PF08530">
    <property type="entry name" value="PepX_C"/>
    <property type="match status" value="1"/>
</dbReference>
<keyword evidence="6" id="KW-1185">Reference proteome</keyword>
<feature type="domain" description="Xaa-Pro dipeptidyl-peptidase C-terminal" evidence="4">
    <location>
        <begin position="340"/>
        <end position="591"/>
    </location>
</feature>
<protein>
    <submittedName>
        <fullName evidence="5">Xaa-Pro dipeptidyl-peptidase</fullName>
    </submittedName>
</protein>
<keyword evidence="1" id="KW-0378">Hydrolase</keyword>